<sequence>MGDKSGGPRGPPGGGGGENDVDMLNSEQLNNANIMSNNTNNTQNLSNTYQNSRNEEIFLYEDKDDGPYFVFLESLDQNQKGAGRMHPMSIGQLLKKHFPNIEILKLIKNGRNRVKIQVPSRDKANKIIQSSELKHENFKAYVPRFILFRQGIIRNVDKNLTEQDLLEEITPLYNMDAKVTGVRRFNRRIFDEQGKPSYVPTGTIQVTFRAQSIPTHVSIYYVRCEVEKYVPKVLQCTNCLRFGHTATFCKGSVRCSRCGENHPDNECDNTTEQKCIHCNGPHSSRVNFKNPVCPEVEKQKSIKNLMVTENITFFEAKTQLSSSYSAAATSSQARPNVVPREQQQQSQSILRIPSIRRQIFAPVTPERSQTKKRLRQESPQNQHFQEEYQKLLQEYRYDQNQFPNGACLKNKNTGNDNQNTTKCTLEFENVENLSNFICTVIKQSVGLVGSSRKISQNELTGIIQKELLNKTGTSKDVHSDIFSEDSADGF</sequence>
<dbReference type="STRING" id="121845.A0A3Q0JLG3"/>
<protein>
    <submittedName>
        <fullName evidence="3">Uncharacterized protein LOC113472231</fullName>
    </submittedName>
</protein>
<gene>
    <name evidence="3" type="primary">LOC113472231</name>
</gene>
<dbReference type="AlphaFoldDB" id="A0A3Q0JLG3"/>
<keyword evidence="2" id="KW-1185">Reference proteome</keyword>
<evidence type="ECO:0000256" key="1">
    <source>
        <dbReference type="SAM" id="MobiDB-lite"/>
    </source>
</evidence>
<feature type="region of interest" description="Disordered" evidence="1">
    <location>
        <begin position="363"/>
        <end position="383"/>
    </location>
</feature>
<name>A0A3Q0JLG3_DIACI</name>
<evidence type="ECO:0000313" key="3">
    <source>
        <dbReference type="RefSeq" id="XP_026687690.1"/>
    </source>
</evidence>
<feature type="region of interest" description="Disordered" evidence="1">
    <location>
        <begin position="330"/>
        <end position="351"/>
    </location>
</feature>
<evidence type="ECO:0000313" key="2">
    <source>
        <dbReference type="Proteomes" id="UP000079169"/>
    </source>
</evidence>
<dbReference type="PaxDb" id="121845-A0A3Q0JLG3"/>
<reference evidence="3" key="1">
    <citation type="submission" date="2025-08" db="UniProtKB">
        <authorList>
            <consortium name="RefSeq"/>
        </authorList>
    </citation>
    <scope>IDENTIFICATION</scope>
</reference>
<proteinExistence type="predicted"/>
<dbReference type="RefSeq" id="XP_026687690.1">
    <property type="nucleotide sequence ID" value="XM_026831889.1"/>
</dbReference>
<dbReference type="GeneID" id="113472231"/>
<accession>A0A3Q0JLG3</accession>
<dbReference type="Proteomes" id="UP000079169">
    <property type="component" value="Unplaced"/>
</dbReference>
<feature type="compositionally biased region" description="Gly residues" evidence="1">
    <location>
        <begin position="1"/>
        <end position="18"/>
    </location>
</feature>
<dbReference type="KEGG" id="dci:113472231"/>
<organism evidence="2 3">
    <name type="scientific">Diaphorina citri</name>
    <name type="common">Asian citrus psyllid</name>
    <dbReference type="NCBI Taxonomy" id="121845"/>
    <lineage>
        <taxon>Eukaryota</taxon>
        <taxon>Metazoa</taxon>
        <taxon>Ecdysozoa</taxon>
        <taxon>Arthropoda</taxon>
        <taxon>Hexapoda</taxon>
        <taxon>Insecta</taxon>
        <taxon>Pterygota</taxon>
        <taxon>Neoptera</taxon>
        <taxon>Paraneoptera</taxon>
        <taxon>Hemiptera</taxon>
        <taxon>Sternorrhyncha</taxon>
        <taxon>Psylloidea</taxon>
        <taxon>Psyllidae</taxon>
        <taxon>Diaphorininae</taxon>
        <taxon>Diaphorina</taxon>
    </lineage>
</organism>
<feature type="region of interest" description="Disordered" evidence="1">
    <location>
        <begin position="1"/>
        <end position="23"/>
    </location>
</feature>